<dbReference type="EMBL" id="CACRSL010000003">
    <property type="protein sequence ID" value="VYS87552.1"/>
    <property type="molecule type" value="Genomic_DNA"/>
</dbReference>
<dbReference type="InterPro" id="IPR022476">
    <property type="entry name" value="Spore_YabP/YqfC"/>
</dbReference>
<dbReference type="PIRSF" id="PIRSF011576">
    <property type="entry name" value="YabP"/>
    <property type="match status" value="1"/>
</dbReference>
<reference evidence="1" key="1">
    <citation type="submission" date="2019-11" db="EMBL/GenBank/DDBJ databases">
        <authorList>
            <person name="Feng L."/>
        </authorList>
    </citation>
    <scope>NUCLEOTIDE SEQUENCE</scope>
    <source>
        <strain evidence="1">AundefinedLFYP135</strain>
    </source>
</reference>
<evidence type="ECO:0000313" key="1">
    <source>
        <dbReference type="EMBL" id="VYS87552.1"/>
    </source>
</evidence>
<dbReference type="InterPro" id="IPR012504">
    <property type="entry name" value="Spore_YabP"/>
</dbReference>
<protein>
    <submittedName>
        <fullName evidence="1">Spore protein YabP</fullName>
    </submittedName>
</protein>
<dbReference type="Gene3D" id="2.60.40.2000">
    <property type="match status" value="1"/>
</dbReference>
<dbReference type="Pfam" id="PF07873">
    <property type="entry name" value="YabP"/>
    <property type="match status" value="1"/>
</dbReference>
<accession>A0A6N2S2Z0</accession>
<dbReference type="GO" id="GO:0030435">
    <property type="term" value="P:sporulation resulting in formation of a cellular spore"/>
    <property type="evidence" value="ECO:0007669"/>
    <property type="project" value="InterPro"/>
</dbReference>
<organism evidence="1">
    <name type="scientific">uncultured Anaerotruncus sp</name>
    <dbReference type="NCBI Taxonomy" id="905011"/>
    <lineage>
        <taxon>Bacteria</taxon>
        <taxon>Bacillati</taxon>
        <taxon>Bacillota</taxon>
        <taxon>Clostridia</taxon>
        <taxon>Eubacteriales</taxon>
        <taxon>Oscillospiraceae</taxon>
        <taxon>Anaerotruncus</taxon>
        <taxon>environmental samples</taxon>
    </lineage>
</organism>
<proteinExistence type="predicted"/>
<name>A0A6N2S2Z0_9FIRM</name>
<dbReference type="AlphaFoldDB" id="A0A6N2S2Z0"/>
<dbReference type="NCBIfam" id="TIGR02892">
    <property type="entry name" value="spore_yabP"/>
    <property type="match status" value="1"/>
</dbReference>
<dbReference type="InterPro" id="IPR038705">
    <property type="entry name" value="YabP_sf"/>
</dbReference>
<sequence>MPEDKKAPKGPHTIILEDRRNLSITGVTDIDSFDEETVIVYTDTGELVVHGSGLHINKIDVDTGELTLEGEVTGMTYNDNQPYRGGLFARMFR</sequence>
<gene>
    <name evidence="1" type="primary">yabP</name>
    <name evidence="1" type="ORF">AULFYP135_00729</name>
</gene>